<protein>
    <submittedName>
        <fullName evidence="1">Uncharacterized protein</fullName>
    </submittedName>
</protein>
<proteinExistence type="predicted"/>
<dbReference type="AlphaFoldDB" id="A0A0F9LNJ9"/>
<accession>A0A0F9LNJ9</accession>
<evidence type="ECO:0000313" key="1">
    <source>
        <dbReference type="EMBL" id="KKM96669.1"/>
    </source>
</evidence>
<dbReference type="EMBL" id="LAZR01005848">
    <property type="protein sequence ID" value="KKM96669.1"/>
    <property type="molecule type" value="Genomic_DNA"/>
</dbReference>
<gene>
    <name evidence="1" type="ORF">LCGC14_1175750</name>
</gene>
<reference evidence="1" key="1">
    <citation type="journal article" date="2015" name="Nature">
        <title>Complex archaea that bridge the gap between prokaryotes and eukaryotes.</title>
        <authorList>
            <person name="Spang A."/>
            <person name="Saw J.H."/>
            <person name="Jorgensen S.L."/>
            <person name="Zaremba-Niedzwiedzka K."/>
            <person name="Martijn J."/>
            <person name="Lind A.E."/>
            <person name="van Eijk R."/>
            <person name="Schleper C."/>
            <person name="Guy L."/>
            <person name="Ettema T.J."/>
        </authorList>
    </citation>
    <scope>NUCLEOTIDE SEQUENCE</scope>
</reference>
<comment type="caution">
    <text evidence="1">The sequence shown here is derived from an EMBL/GenBank/DDBJ whole genome shotgun (WGS) entry which is preliminary data.</text>
</comment>
<feature type="non-terminal residue" evidence="1">
    <location>
        <position position="1"/>
    </location>
</feature>
<name>A0A0F9LNJ9_9ZZZZ</name>
<organism evidence="1">
    <name type="scientific">marine sediment metagenome</name>
    <dbReference type="NCBI Taxonomy" id="412755"/>
    <lineage>
        <taxon>unclassified sequences</taxon>
        <taxon>metagenomes</taxon>
        <taxon>ecological metagenomes</taxon>
    </lineage>
</organism>
<sequence length="784" mass="86897">VRINKRPYQWRHSCFVSICATVAGDPTNVVAGGVTGWVALENVWRWDWRDVPGGGGALGATTEYWVVVKTSQTRGYMPEHRLMFDSDGSATGGAAKYSHDGTTWAALAQSMAFRINYGTHTQLEDEVVAFAYGNANDTPYLIAAGGKKAYKFDTGTGYWVDISAGIEAYTGGGGASTTNDITDLLFFYDRLYAAQGYDQPIRQWNGTVWGPADETNLCEGWEFEDNADIAEWTVAAAAALNDVAGGETGNCGELECNGGGGGFHYAYQEFTVVDGEYYEVWYHHKNGGGGGDNRGLVRIGSTLGANDIYNSDPLDVGAWTERHVLVTAIGTSMFFHIYTNGDANNDITLYDNVKVHKAPSAKELHIARGLMWGSNARNEVRFSNTGLTWSSSITVGDPLYEIMDFIDYAGRLLVGKENGMWNLDRTDLATEYFLFPAQTSPLNCKGWTVWSGILYIPMMGVSVWAWRGTNYKEVGPSDTSTGPTSDWPNRTTRFSSNAGFLFAAAESQKGAGWGGIMVYNGIGWHQLCHHTRVDKKCKAIFVTSEIAGEIRVWFAEENKIDYIKLSGFTNNRYDDDAMDYDITGSNLVTSWWDGGLKDAVKFWNRVNIIADIPAKGSIDVYYVKDGFNWKSVADFVLLGHLTPENLSDDGEYSLQFPDGLVAKSIQLIFRLNTMSSANTPRIKAYNIESIVRQIPVDAYSFRILLANNITKMDKTTESTRTANDMWEELKRARAKNEPVLVSFPQKTVRGMVSHLQETTYRFKPDGMRNETWERVASVSVIEAT</sequence>